<dbReference type="InterPro" id="IPR029041">
    <property type="entry name" value="FAD-linked_oxidoreductase-like"/>
</dbReference>
<keyword evidence="12" id="KW-1185">Reference proteome</keyword>
<dbReference type="InterPro" id="IPR008219">
    <property type="entry name" value="PRODH_bac_arc"/>
</dbReference>
<gene>
    <name evidence="11" type="ORF">WMW72_20995</name>
</gene>
<evidence type="ECO:0000313" key="11">
    <source>
        <dbReference type="EMBL" id="MEK8130388.1"/>
    </source>
</evidence>
<comment type="pathway">
    <text evidence="2">Amino-acid degradation; L-proline degradation into L-glutamate; L-glutamate from L-proline: step 1/2.</text>
</comment>
<accession>A0ABU9DNE1</accession>
<sequence length="307" mass="35009">MNQLYRRAVLKLAGQPKLRGLLERRGMDWGVRRFVAGRSLPEAAEQISRLNASGLLATLDFLGESVRDREQVEQTCMMIVRMLDDIRQRGLQANISLKLSQLGLLFDESLCLGHMELIVERARSYGQFIRIDMEDSSLTVPTLSIFERLLRAYGPETVGVVIQSYLRRSPEDVDRLTGLGANLRIVKGAYREPAQIAFPDKRDVDAAYLELVRSALDRGTYTAVATHDTRIIREVICYASEHGIARDRFELQMLYGIAGSLQTQLAAEGYRVRVYTPFGEQWYPYFSRRIAERPANLWFVLKGLMRS</sequence>
<dbReference type="SUPFAM" id="SSF51730">
    <property type="entry name" value="FAD-linked oxidoreductase"/>
    <property type="match status" value="1"/>
</dbReference>
<keyword evidence="6" id="KW-0274">FAD</keyword>
<keyword evidence="5" id="KW-0547">Nucleotide-binding</keyword>
<comment type="caution">
    <text evidence="11">The sequence shown here is derived from an EMBL/GenBank/DDBJ whole genome shotgun (WGS) entry which is preliminary data.</text>
</comment>
<protein>
    <recommendedName>
        <fullName evidence="3">proline dehydrogenase</fullName>
        <ecNumber evidence="3">1.5.5.2</ecNumber>
    </recommendedName>
</protein>
<evidence type="ECO:0000256" key="7">
    <source>
        <dbReference type="ARBA" id="ARBA00023002"/>
    </source>
</evidence>
<evidence type="ECO:0000256" key="9">
    <source>
        <dbReference type="ARBA" id="ARBA00048779"/>
    </source>
</evidence>
<evidence type="ECO:0000256" key="2">
    <source>
        <dbReference type="ARBA" id="ARBA00004739"/>
    </source>
</evidence>
<keyword evidence="8" id="KW-0642">Proline metabolism</keyword>
<evidence type="ECO:0000256" key="4">
    <source>
        <dbReference type="ARBA" id="ARBA00022630"/>
    </source>
</evidence>
<dbReference type="InterPro" id="IPR002872">
    <property type="entry name" value="Proline_DH_dom"/>
</dbReference>
<feature type="domain" description="Proline dehydrogenase" evidence="10">
    <location>
        <begin position="44"/>
        <end position="300"/>
    </location>
</feature>
<dbReference type="PANTHER" id="PTHR13914">
    <property type="entry name" value="PROLINE OXIDASE"/>
    <property type="match status" value="1"/>
</dbReference>
<evidence type="ECO:0000313" key="12">
    <source>
        <dbReference type="Proteomes" id="UP001469365"/>
    </source>
</evidence>
<dbReference type="EMBL" id="JBBPCC010000014">
    <property type="protein sequence ID" value="MEK8130388.1"/>
    <property type="molecule type" value="Genomic_DNA"/>
</dbReference>
<evidence type="ECO:0000256" key="6">
    <source>
        <dbReference type="ARBA" id="ARBA00022827"/>
    </source>
</evidence>
<evidence type="ECO:0000256" key="1">
    <source>
        <dbReference type="ARBA" id="ARBA00001974"/>
    </source>
</evidence>
<comment type="catalytic activity">
    <reaction evidence="9">
        <text>L-proline + a quinone = (S)-1-pyrroline-5-carboxylate + a quinol + H(+)</text>
        <dbReference type="Rhea" id="RHEA:23784"/>
        <dbReference type="ChEBI" id="CHEBI:15378"/>
        <dbReference type="ChEBI" id="CHEBI:17388"/>
        <dbReference type="ChEBI" id="CHEBI:24646"/>
        <dbReference type="ChEBI" id="CHEBI:60039"/>
        <dbReference type="ChEBI" id="CHEBI:132124"/>
        <dbReference type="EC" id="1.5.5.2"/>
    </reaction>
</comment>
<evidence type="ECO:0000256" key="8">
    <source>
        <dbReference type="ARBA" id="ARBA00023062"/>
    </source>
</evidence>
<dbReference type="InterPro" id="IPR015659">
    <property type="entry name" value="Proline_oxidase"/>
</dbReference>
<dbReference type="Gene3D" id="3.20.20.220">
    <property type="match status" value="1"/>
</dbReference>
<dbReference type="Proteomes" id="UP001469365">
    <property type="component" value="Unassembled WGS sequence"/>
</dbReference>
<dbReference type="PIRSF" id="PIRSF000196">
    <property type="entry name" value="Pro_dehydrog"/>
    <property type="match status" value="1"/>
</dbReference>
<name>A0ABU9DNE1_9BACL</name>
<dbReference type="PANTHER" id="PTHR13914:SF0">
    <property type="entry name" value="PROLINE DEHYDROGENASE 1, MITOCHONDRIAL"/>
    <property type="match status" value="1"/>
</dbReference>
<dbReference type="RefSeq" id="WP_341417522.1">
    <property type="nucleotide sequence ID" value="NZ_JBBPCC010000014.1"/>
</dbReference>
<dbReference type="EC" id="1.5.5.2" evidence="3"/>
<evidence type="ECO:0000256" key="3">
    <source>
        <dbReference type="ARBA" id="ARBA00012695"/>
    </source>
</evidence>
<keyword evidence="7" id="KW-0560">Oxidoreductase</keyword>
<keyword evidence="4" id="KW-0285">Flavoprotein</keyword>
<dbReference type="Pfam" id="PF01619">
    <property type="entry name" value="Pro_dh"/>
    <property type="match status" value="1"/>
</dbReference>
<evidence type="ECO:0000256" key="5">
    <source>
        <dbReference type="ARBA" id="ARBA00022741"/>
    </source>
</evidence>
<proteinExistence type="predicted"/>
<evidence type="ECO:0000259" key="10">
    <source>
        <dbReference type="Pfam" id="PF01619"/>
    </source>
</evidence>
<organism evidence="11 12">
    <name type="scientific">Paenibacillus filicis</name>
    <dbReference type="NCBI Taxonomy" id="669464"/>
    <lineage>
        <taxon>Bacteria</taxon>
        <taxon>Bacillati</taxon>
        <taxon>Bacillota</taxon>
        <taxon>Bacilli</taxon>
        <taxon>Bacillales</taxon>
        <taxon>Paenibacillaceae</taxon>
        <taxon>Paenibacillus</taxon>
    </lineage>
</organism>
<reference evidence="11 12" key="1">
    <citation type="submission" date="2024-04" db="EMBL/GenBank/DDBJ databases">
        <title>draft genome sequnece of Paenibacillus filicis.</title>
        <authorList>
            <person name="Kim D.-U."/>
        </authorList>
    </citation>
    <scope>NUCLEOTIDE SEQUENCE [LARGE SCALE GENOMIC DNA]</scope>
    <source>
        <strain evidence="11 12">KACC14197</strain>
    </source>
</reference>
<comment type="cofactor">
    <cofactor evidence="1">
        <name>FAD</name>
        <dbReference type="ChEBI" id="CHEBI:57692"/>
    </cofactor>
</comment>